<accession>A0ABR0GD75</accession>
<dbReference type="CDD" id="cd00200">
    <property type="entry name" value="WD40"/>
    <property type="match status" value="1"/>
</dbReference>
<dbReference type="EMBL" id="JAFFHA010000007">
    <property type="protein sequence ID" value="KAK4653574.1"/>
    <property type="molecule type" value="Genomic_DNA"/>
</dbReference>
<keyword evidence="2" id="KW-0677">Repeat</keyword>
<dbReference type="SUPFAM" id="SSF50978">
    <property type="entry name" value="WD40 repeat-like"/>
    <property type="match status" value="1"/>
</dbReference>
<dbReference type="PROSITE" id="PS50082">
    <property type="entry name" value="WD_REPEATS_2"/>
    <property type="match status" value="5"/>
</dbReference>
<evidence type="ECO:0000256" key="3">
    <source>
        <dbReference type="PROSITE-ProRule" id="PRU00221"/>
    </source>
</evidence>
<dbReference type="InterPro" id="IPR001680">
    <property type="entry name" value="WD40_rpt"/>
</dbReference>
<dbReference type="SMART" id="SM00320">
    <property type="entry name" value="WD40"/>
    <property type="match status" value="5"/>
</dbReference>
<protein>
    <recommendedName>
        <fullName evidence="6">Vegetative incompatibility protein HET-E-1</fullName>
    </recommendedName>
</protein>
<feature type="repeat" description="WD" evidence="3">
    <location>
        <begin position="482"/>
        <end position="523"/>
    </location>
</feature>
<sequence length="609" mass="68038">MVYQKRLFEDENAFYALCDIFHAILRDSRLAAAYLVVDALDEDTASATHVPIKWIVSSRNRPDIEQQFTLDDSRMRLSLELNAEQVSRAIDLYIDYKVTRLKSIEHDEAMQDQVRSQMPQKADGTFLWVALVFQELQKPVLSRDVLPLLEEIPPGLELLYNRMMNQVEQYERSCRHVLAMVTLAHRPLYISELRALADASGTGELEKIIDMCGSFITIRDAQIYLIHQSAKDYLTGNALPRVFPSGTKPVHRDLFIRSLRALSGTLKKDIYGLRNSGLLVHEVQPPNPDPLSAVRYSCVYWVDHLLEAHGQGSNQGKELPDDEEIHTFLKTHFTHWLESLSLLRKLPDEEAPLQTYAAALLFCPTNSKVKRQYWGERLPLVKNVSGINNNWDVCLQTLKGHSGSVKSVAFSPDGRTLASASDDETIRLWDAATGRATQTLKGHSSWVNSVAFSPDGQTLASASWDQTIRLWDAATGCATQTLKGHSRPVNNVAFSPDGRTLASASQDETIRLWDAVTGRATQTLKGYSSSVNSFAFSPDGRTLASASQDETIRLWDAVTGRATQTLKGYSSSVNSFAFSPDDRTLASASRDQTIRLWDAATGYGLNNNR</sequence>
<dbReference type="Gene3D" id="2.130.10.10">
    <property type="entry name" value="YVTN repeat-like/Quinoprotein amine dehydrogenase"/>
    <property type="match status" value="3"/>
</dbReference>
<dbReference type="PROSITE" id="PS00678">
    <property type="entry name" value="WD_REPEATS_1"/>
    <property type="match status" value="3"/>
</dbReference>
<evidence type="ECO:0000313" key="4">
    <source>
        <dbReference type="EMBL" id="KAK4653574.1"/>
    </source>
</evidence>
<dbReference type="InterPro" id="IPR019775">
    <property type="entry name" value="WD40_repeat_CS"/>
</dbReference>
<feature type="repeat" description="WD" evidence="3">
    <location>
        <begin position="524"/>
        <end position="565"/>
    </location>
</feature>
<keyword evidence="5" id="KW-1185">Reference proteome</keyword>
<reference evidence="4 5" key="1">
    <citation type="journal article" date="2023" name="bioRxiv">
        <title>High-quality genome assemblies of four members of thePodospora anserinaspecies complex.</title>
        <authorList>
            <person name="Ament-Velasquez S.L."/>
            <person name="Vogan A.A."/>
            <person name="Wallerman O."/>
            <person name="Hartmann F."/>
            <person name="Gautier V."/>
            <person name="Silar P."/>
            <person name="Giraud T."/>
            <person name="Johannesson H."/>
        </authorList>
    </citation>
    <scope>NUCLEOTIDE SEQUENCE [LARGE SCALE GENOMIC DNA]</scope>
    <source>
        <strain evidence="4 5">CBS 415.72m</strain>
    </source>
</reference>
<dbReference type="PANTHER" id="PTHR44156">
    <property type="entry name" value="SUPERNUMERARY LIMBS, ISOFORM B-RELATED"/>
    <property type="match status" value="1"/>
</dbReference>
<dbReference type="InterPro" id="IPR020472">
    <property type="entry name" value="WD40_PAC1"/>
</dbReference>
<dbReference type="Pfam" id="PF00400">
    <property type="entry name" value="WD40"/>
    <property type="match status" value="5"/>
</dbReference>
<dbReference type="GeneID" id="87903732"/>
<dbReference type="Proteomes" id="UP001323405">
    <property type="component" value="Unassembled WGS sequence"/>
</dbReference>
<proteinExistence type="predicted"/>
<evidence type="ECO:0000313" key="5">
    <source>
        <dbReference type="Proteomes" id="UP001323405"/>
    </source>
</evidence>
<dbReference type="InterPro" id="IPR053299">
    <property type="entry name" value="ASTRA_WD_repeat"/>
</dbReference>
<keyword evidence="1 3" id="KW-0853">WD repeat</keyword>
<evidence type="ECO:0000256" key="1">
    <source>
        <dbReference type="ARBA" id="ARBA00022574"/>
    </source>
</evidence>
<evidence type="ECO:0000256" key="2">
    <source>
        <dbReference type="ARBA" id="ARBA00022737"/>
    </source>
</evidence>
<dbReference type="PRINTS" id="PR00320">
    <property type="entry name" value="GPROTEINBRPT"/>
</dbReference>
<evidence type="ECO:0008006" key="6">
    <source>
        <dbReference type="Google" id="ProtNLM"/>
    </source>
</evidence>
<feature type="repeat" description="WD" evidence="3">
    <location>
        <begin position="398"/>
        <end position="439"/>
    </location>
</feature>
<dbReference type="InterPro" id="IPR036322">
    <property type="entry name" value="WD40_repeat_dom_sf"/>
</dbReference>
<dbReference type="RefSeq" id="XP_062742549.1">
    <property type="nucleotide sequence ID" value="XM_062883983.1"/>
</dbReference>
<feature type="repeat" description="WD" evidence="3">
    <location>
        <begin position="440"/>
        <end position="481"/>
    </location>
</feature>
<organism evidence="4 5">
    <name type="scientific">Podospora pseudocomata</name>
    <dbReference type="NCBI Taxonomy" id="2093779"/>
    <lineage>
        <taxon>Eukaryota</taxon>
        <taxon>Fungi</taxon>
        <taxon>Dikarya</taxon>
        <taxon>Ascomycota</taxon>
        <taxon>Pezizomycotina</taxon>
        <taxon>Sordariomycetes</taxon>
        <taxon>Sordariomycetidae</taxon>
        <taxon>Sordariales</taxon>
        <taxon>Podosporaceae</taxon>
        <taxon>Podospora</taxon>
    </lineage>
</organism>
<dbReference type="InterPro" id="IPR015943">
    <property type="entry name" value="WD40/YVTN_repeat-like_dom_sf"/>
</dbReference>
<dbReference type="PROSITE" id="PS50294">
    <property type="entry name" value="WD_REPEATS_REGION"/>
    <property type="match status" value="5"/>
</dbReference>
<feature type="repeat" description="WD" evidence="3">
    <location>
        <begin position="566"/>
        <end position="607"/>
    </location>
</feature>
<gene>
    <name evidence="4" type="ORF">QC762_0085040</name>
</gene>
<name>A0ABR0GD75_9PEZI</name>
<comment type="caution">
    <text evidence="4">The sequence shown here is derived from an EMBL/GenBank/DDBJ whole genome shotgun (WGS) entry which is preliminary data.</text>
</comment>